<evidence type="ECO:0000256" key="5">
    <source>
        <dbReference type="ARBA" id="ARBA00023136"/>
    </source>
</evidence>
<feature type="transmembrane region" description="Helical" evidence="6">
    <location>
        <begin position="338"/>
        <end position="357"/>
    </location>
</feature>
<evidence type="ECO:0000256" key="1">
    <source>
        <dbReference type="ARBA" id="ARBA00004651"/>
    </source>
</evidence>
<keyword evidence="8" id="KW-1185">Reference proteome</keyword>
<sequence length="397" mass="44165">MKPLSSAEFFINMARAMLLLSIAKFMFDETGQIWMVSISFISEIFISACMPLLAGKYVDNHGVSGILRGVAAMNIFTSLVTLLIWYHAGLSAGLILFISIVLSALWRMSRLCVFNLIPTLLTFEKLEWGNGKLTFNSQLGQLIGMISAGGLLYFLNFPTVIGVVSVCFIMAAIGYIQATLLPTHNGPATELKRLHLPQTINSLISACKRYGLLFVISDFDFTVLAIFNILLASIVSENFGGNALWMSGIDACYALGAITGGALVSHWQVKTRYWHVTSVQLIFLVWLGTSAAITTSYLIIIASFIMGYFTSFSGIYWRTFLQQKLPTEIRGTLTGVKFILSSLWIGMVSLFISWIHQFGFDKAIYSSLAIVTLQLLILSYYKKTHLTQKRKFAKQHN</sequence>
<proteinExistence type="predicted"/>
<dbReference type="Pfam" id="PF07690">
    <property type="entry name" value="MFS_1"/>
    <property type="match status" value="1"/>
</dbReference>
<dbReference type="EMBL" id="CP104006">
    <property type="protein sequence ID" value="UWM43850.1"/>
    <property type="molecule type" value="Genomic_DNA"/>
</dbReference>
<evidence type="ECO:0000313" key="7">
    <source>
        <dbReference type="EMBL" id="UWM43850.1"/>
    </source>
</evidence>
<evidence type="ECO:0000256" key="3">
    <source>
        <dbReference type="ARBA" id="ARBA00022692"/>
    </source>
</evidence>
<keyword evidence="5 6" id="KW-0472">Membrane</keyword>
<feature type="transmembrane region" description="Helical" evidence="6">
    <location>
        <begin position="297"/>
        <end position="317"/>
    </location>
</feature>
<keyword evidence="4 6" id="KW-1133">Transmembrane helix</keyword>
<comment type="subcellular location">
    <subcellularLocation>
        <location evidence="1">Cell membrane</location>
        <topology evidence="1">Multi-pass membrane protein</topology>
    </subcellularLocation>
</comment>
<evidence type="ECO:0000313" key="8">
    <source>
        <dbReference type="Proteomes" id="UP001057860"/>
    </source>
</evidence>
<name>A0ABY5UMU5_9GAMM</name>
<evidence type="ECO:0000256" key="4">
    <source>
        <dbReference type="ARBA" id="ARBA00022989"/>
    </source>
</evidence>
<evidence type="ECO:0000256" key="2">
    <source>
        <dbReference type="ARBA" id="ARBA00022475"/>
    </source>
</evidence>
<dbReference type="Gene3D" id="1.20.1250.20">
    <property type="entry name" value="MFS general substrate transporter like domains"/>
    <property type="match status" value="1"/>
</dbReference>
<evidence type="ECO:0000256" key="6">
    <source>
        <dbReference type="SAM" id="Phobius"/>
    </source>
</evidence>
<dbReference type="InterPro" id="IPR036259">
    <property type="entry name" value="MFS_trans_sf"/>
</dbReference>
<gene>
    <name evidence="7" type="ORF">N0H69_14110</name>
</gene>
<dbReference type="Proteomes" id="UP001057860">
    <property type="component" value="Chromosome"/>
</dbReference>
<dbReference type="PANTHER" id="PTHR23513">
    <property type="entry name" value="INTEGRAL MEMBRANE EFFLUX PROTEIN-RELATED"/>
    <property type="match status" value="1"/>
</dbReference>
<dbReference type="GeneID" id="75141155"/>
<dbReference type="SUPFAM" id="SSF103473">
    <property type="entry name" value="MFS general substrate transporter"/>
    <property type="match status" value="1"/>
</dbReference>
<dbReference type="RefSeq" id="WP_050151206.1">
    <property type="nucleotide sequence ID" value="NZ_CP104006.1"/>
</dbReference>
<feature type="transmembrane region" description="Helical" evidence="6">
    <location>
        <begin position="160"/>
        <end position="183"/>
    </location>
</feature>
<dbReference type="PANTHER" id="PTHR23513:SF6">
    <property type="entry name" value="MAJOR FACILITATOR SUPERFAMILY ASSOCIATED DOMAIN-CONTAINING PROTEIN"/>
    <property type="match status" value="1"/>
</dbReference>
<organism evidence="7 8">
    <name type="scientific">Yersinia alsatica</name>
    <dbReference type="NCBI Taxonomy" id="2890317"/>
    <lineage>
        <taxon>Bacteria</taxon>
        <taxon>Pseudomonadati</taxon>
        <taxon>Pseudomonadota</taxon>
        <taxon>Gammaproteobacteria</taxon>
        <taxon>Enterobacterales</taxon>
        <taxon>Yersiniaceae</taxon>
        <taxon>Yersinia</taxon>
    </lineage>
</organism>
<reference evidence="7" key="1">
    <citation type="submission" date="2022-08" db="EMBL/GenBank/DDBJ databases">
        <authorList>
            <person name="Bogun A."/>
            <person name="Kislichkina A."/>
            <person name="Solomentsev V."/>
            <person name="Skryabin Y."/>
            <person name="Sizova A."/>
            <person name="Platonov M."/>
            <person name="Dentovskaya S."/>
        </authorList>
    </citation>
    <scope>NUCLEOTIDE SEQUENCE</scope>
    <source>
        <strain evidence="7">SCPM-O-B-7604</strain>
    </source>
</reference>
<feature type="transmembrane region" description="Helical" evidence="6">
    <location>
        <begin position="210"/>
        <end position="231"/>
    </location>
</feature>
<keyword evidence="2" id="KW-1003">Cell membrane</keyword>
<feature type="transmembrane region" description="Helical" evidence="6">
    <location>
        <begin position="66"/>
        <end position="88"/>
    </location>
</feature>
<accession>A0ABY5UMU5</accession>
<dbReference type="InterPro" id="IPR011701">
    <property type="entry name" value="MFS"/>
</dbReference>
<feature type="transmembrane region" description="Helical" evidence="6">
    <location>
        <begin position="243"/>
        <end position="264"/>
    </location>
</feature>
<feature type="transmembrane region" description="Helical" evidence="6">
    <location>
        <begin position="363"/>
        <end position="381"/>
    </location>
</feature>
<feature type="transmembrane region" description="Helical" evidence="6">
    <location>
        <begin position="33"/>
        <end position="54"/>
    </location>
</feature>
<protein>
    <submittedName>
        <fullName evidence="7">MFS transporter</fullName>
    </submittedName>
</protein>
<keyword evidence="3 6" id="KW-0812">Transmembrane</keyword>
<feature type="transmembrane region" description="Helical" evidence="6">
    <location>
        <begin position="273"/>
        <end position="291"/>
    </location>
</feature>